<evidence type="ECO:0000313" key="2">
    <source>
        <dbReference type="Proteomes" id="UP001055072"/>
    </source>
</evidence>
<organism evidence="1 2">
    <name type="scientific">Irpex rosettiformis</name>
    <dbReference type="NCBI Taxonomy" id="378272"/>
    <lineage>
        <taxon>Eukaryota</taxon>
        <taxon>Fungi</taxon>
        <taxon>Dikarya</taxon>
        <taxon>Basidiomycota</taxon>
        <taxon>Agaricomycotina</taxon>
        <taxon>Agaricomycetes</taxon>
        <taxon>Polyporales</taxon>
        <taxon>Irpicaceae</taxon>
        <taxon>Irpex</taxon>
    </lineage>
</organism>
<reference evidence="1" key="1">
    <citation type="journal article" date="2021" name="Environ. Microbiol.">
        <title>Gene family expansions and transcriptome signatures uncover fungal adaptations to wood decay.</title>
        <authorList>
            <person name="Hage H."/>
            <person name="Miyauchi S."/>
            <person name="Viragh M."/>
            <person name="Drula E."/>
            <person name="Min B."/>
            <person name="Chaduli D."/>
            <person name="Navarro D."/>
            <person name="Favel A."/>
            <person name="Norest M."/>
            <person name="Lesage-Meessen L."/>
            <person name="Balint B."/>
            <person name="Merenyi Z."/>
            <person name="de Eugenio L."/>
            <person name="Morin E."/>
            <person name="Martinez A.T."/>
            <person name="Baldrian P."/>
            <person name="Stursova M."/>
            <person name="Martinez M.J."/>
            <person name="Novotny C."/>
            <person name="Magnuson J.K."/>
            <person name="Spatafora J.W."/>
            <person name="Maurice S."/>
            <person name="Pangilinan J."/>
            <person name="Andreopoulos W."/>
            <person name="LaButti K."/>
            <person name="Hundley H."/>
            <person name="Na H."/>
            <person name="Kuo A."/>
            <person name="Barry K."/>
            <person name="Lipzen A."/>
            <person name="Henrissat B."/>
            <person name="Riley R."/>
            <person name="Ahrendt S."/>
            <person name="Nagy L.G."/>
            <person name="Grigoriev I.V."/>
            <person name="Martin F."/>
            <person name="Rosso M.N."/>
        </authorList>
    </citation>
    <scope>NUCLEOTIDE SEQUENCE</scope>
    <source>
        <strain evidence="1">CBS 384.51</strain>
    </source>
</reference>
<comment type="caution">
    <text evidence="1">The sequence shown here is derived from an EMBL/GenBank/DDBJ whole genome shotgun (WGS) entry which is preliminary data.</text>
</comment>
<protein>
    <submittedName>
        <fullName evidence="1">Uncharacterized protein</fullName>
    </submittedName>
</protein>
<gene>
    <name evidence="1" type="ORF">BDY19DRAFT_378801</name>
</gene>
<sequence length="191" mass="21053">MASALPSTATAAHALISIALLVSVSSSTIRLTLRPPSGRRNLPSVTRSWWTKDLRLLFFSCCLLKHHFPNPLISNSEYLSLGLNLKNNAITNQSFECGPAPERASYTLYPLPSLSFVQPFQFSPSDHNVHYDSGYDCSSGRCLASNRSSSLSDKSVPRTRSFTPGTSFRSPVEESVVPWVLVAHLVRTRAR</sequence>
<dbReference type="EMBL" id="MU274926">
    <property type="protein sequence ID" value="KAI0086083.1"/>
    <property type="molecule type" value="Genomic_DNA"/>
</dbReference>
<proteinExistence type="predicted"/>
<name>A0ACB8TVI5_9APHY</name>
<accession>A0ACB8TVI5</accession>
<dbReference type="Proteomes" id="UP001055072">
    <property type="component" value="Unassembled WGS sequence"/>
</dbReference>
<keyword evidence="2" id="KW-1185">Reference proteome</keyword>
<evidence type="ECO:0000313" key="1">
    <source>
        <dbReference type="EMBL" id="KAI0086083.1"/>
    </source>
</evidence>